<accession>A0A285LVB2</accession>
<proteinExistence type="predicted"/>
<evidence type="ECO:0000313" key="3">
    <source>
        <dbReference type="Proteomes" id="UP000219565"/>
    </source>
</evidence>
<evidence type="ECO:0008006" key="4">
    <source>
        <dbReference type="Google" id="ProtNLM"/>
    </source>
</evidence>
<dbReference type="RefSeq" id="WP_097247338.1">
    <property type="nucleotide sequence ID" value="NZ_JAMTCV010000017.1"/>
</dbReference>
<evidence type="ECO:0000256" key="1">
    <source>
        <dbReference type="SAM" id="SignalP"/>
    </source>
</evidence>
<dbReference type="PROSITE" id="PS51318">
    <property type="entry name" value="TAT"/>
    <property type="match status" value="1"/>
</dbReference>
<name>A0A285LVB2_9NOCA</name>
<dbReference type="OrthoDB" id="4557255at2"/>
<dbReference type="AlphaFoldDB" id="A0A285LVB2"/>
<sequence length="117" mass="12175">MTRMLRRLAIRGAVIGAIAAGAVVAVPQTAIAEAPCQDGTARVFLNNATNLCQSGTATYNARPAISKVCSTSGTKVVVDTTGPRRVNRRHVELEPGGHCARFEIEGQESATVTATPA</sequence>
<gene>
    <name evidence="2" type="ORF">SAMN04244553_5385</name>
</gene>
<feature type="chain" id="PRO_5012267366" description="Alpha amylase inhibitor" evidence="1">
    <location>
        <begin position="33"/>
        <end position="117"/>
    </location>
</feature>
<keyword evidence="1" id="KW-0732">Signal</keyword>
<dbReference type="InterPro" id="IPR006311">
    <property type="entry name" value="TAT_signal"/>
</dbReference>
<protein>
    <recommendedName>
        <fullName evidence="4">Alpha amylase inhibitor</fullName>
    </recommendedName>
</protein>
<keyword evidence="3" id="KW-1185">Reference proteome</keyword>
<organism evidence="2 3">
    <name type="scientific">Nocardia amikacinitolerans</name>
    <dbReference type="NCBI Taxonomy" id="756689"/>
    <lineage>
        <taxon>Bacteria</taxon>
        <taxon>Bacillati</taxon>
        <taxon>Actinomycetota</taxon>
        <taxon>Actinomycetes</taxon>
        <taxon>Mycobacteriales</taxon>
        <taxon>Nocardiaceae</taxon>
        <taxon>Nocardia</taxon>
    </lineage>
</organism>
<evidence type="ECO:0000313" key="2">
    <source>
        <dbReference type="EMBL" id="SNY88413.1"/>
    </source>
</evidence>
<dbReference type="EMBL" id="OBEG01000006">
    <property type="protein sequence ID" value="SNY88413.1"/>
    <property type="molecule type" value="Genomic_DNA"/>
</dbReference>
<feature type="signal peptide" evidence="1">
    <location>
        <begin position="1"/>
        <end position="32"/>
    </location>
</feature>
<reference evidence="3" key="1">
    <citation type="submission" date="2017-09" db="EMBL/GenBank/DDBJ databases">
        <authorList>
            <person name="Varghese N."/>
            <person name="Submissions S."/>
        </authorList>
    </citation>
    <scope>NUCLEOTIDE SEQUENCE [LARGE SCALE GENOMIC DNA]</scope>
    <source>
        <strain evidence="3">DSM 45537</strain>
    </source>
</reference>
<dbReference type="Proteomes" id="UP000219565">
    <property type="component" value="Unassembled WGS sequence"/>
</dbReference>